<dbReference type="Proteomes" id="UP001239111">
    <property type="component" value="Chromosome 1"/>
</dbReference>
<organism evidence="1 2">
    <name type="scientific">Eretmocerus hayati</name>
    <dbReference type="NCBI Taxonomy" id="131215"/>
    <lineage>
        <taxon>Eukaryota</taxon>
        <taxon>Metazoa</taxon>
        <taxon>Ecdysozoa</taxon>
        <taxon>Arthropoda</taxon>
        <taxon>Hexapoda</taxon>
        <taxon>Insecta</taxon>
        <taxon>Pterygota</taxon>
        <taxon>Neoptera</taxon>
        <taxon>Endopterygota</taxon>
        <taxon>Hymenoptera</taxon>
        <taxon>Apocrita</taxon>
        <taxon>Proctotrupomorpha</taxon>
        <taxon>Chalcidoidea</taxon>
        <taxon>Aphelinidae</taxon>
        <taxon>Aphelininae</taxon>
        <taxon>Eretmocerus</taxon>
    </lineage>
</organism>
<comment type="caution">
    <text evidence="1">The sequence shown here is derived from an EMBL/GenBank/DDBJ whole genome shotgun (WGS) entry which is preliminary data.</text>
</comment>
<evidence type="ECO:0000313" key="2">
    <source>
        <dbReference type="Proteomes" id="UP001239111"/>
    </source>
</evidence>
<protein>
    <submittedName>
        <fullName evidence="1">Uncharacterized protein</fullName>
    </submittedName>
</protein>
<proteinExistence type="predicted"/>
<sequence length="234" mass="26687">MLSSLSLEGDNNVIENDDSSTENVTGDESVDEQLYDAIDKELPISKIELHSNQGAVSEAERPSRIKKVASLEIICIDKIEDLEGVKVESTRKQTRGRPKQERKLAVGLPKGPSLQAYVDMTKATQRKYMKDVQHIDAKELPDFCAEEDANYQILMQYFEIGAVRYLERQIQLKIGFNRYTCGVCSNEVVSNTVRCDRCLIWYHYKCVDFKPLGKRAKNQVEESWFCDPCRSCSS</sequence>
<reference evidence="1" key="1">
    <citation type="submission" date="2023-04" db="EMBL/GenBank/DDBJ databases">
        <title>A chromosome-level genome assembly of the parasitoid wasp Eretmocerus hayati.</title>
        <authorList>
            <person name="Zhong Y."/>
            <person name="Liu S."/>
            <person name="Liu Y."/>
        </authorList>
    </citation>
    <scope>NUCLEOTIDE SEQUENCE</scope>
    <source>
        <strain evidence="1">ZJU_SS_LIU_2023</strain>
    </source>
</reference>
<keyword evidence="2" id="KW-1185">Reference proteome</keyword>
<accession>A0ACC2PV54</accession>
<gene>
    <name evidence="1" type="ORF">QAD02_021473</name>
</gene>
<name>A0ACC2PV54_9HYME</name>
<dbReference type="EMBL" id="CM056741">
    <property type="protein sequence ID" value="KAJ8685680.1"/>
    <property type="molecule type" value="Genomic_DNA"/>
</dbReference>
<evidence type="ECO:0000313" key="1">
    <source>
        <dbReference type="EMBL" id="KAJ8685680.1"/>
    </source>
</evidence>